<dbReference type="Pfam" id="PF12204">
    <property type="entry name" value="DUF3598_N"/>
    <property type="match status" value="1"/>
</dbReference>
<evidence type="ECO:0000259" key="1">
    <source>
        <dbReference type="Pfam" id="PF12204"/>
    </source>
</evidence>
<dbReference type="EMBL" id="CP017708">
    <property type="protein sequence ID" value="AOY81168.1"/>
    <property type="molecule type" value="Genomic_DNA"/>
</dbReference>
<dbReference type="InterPro" id="IPR012674">
    <property type="entry name" value="Calycin"/>
</dbReference>
<feature type="domain" description="DUF3598" evidence="1">
    <location>
        <begin position="22"/>
        <end position="148"/>
    </location>
</feature>
<dbReference type="InterPro" id="IPR022017">
    <property type="entry name" value="BFA1-like_DUF3598"/>
</dbReference>
<gene>
    <name evidence="2" type="ORF">BJP36_15915</name>
</gene>
<evidence type="ECO:0000313" key="3">
    <source>
        <dbReference type="Proteomes" id="UP000176944"/>
    </source>
</evidence>
<reference evidence="3" key="1">
    <citation type="submission" date="2016-10" db="EMBL/GenBank/DDBJ databases">
        <title>Comparative genomics uncovers the prolific and rare metabolic potential of the cyanobacterial genus Moorea.</title>
        <authorList>
            <person name="Leao T."/>
            <person name="Castelao G."/>
            <person name="Korobeynikov A."/>
            <person name="Monroe E.A."/>
            <person name="Podell S."/>
            <person name="Glukhov E."/>
            <person name="Allen E."/>
            <person name="Gerwick W.H."/>
            <person name="Gerwick L."/>
        </authorList>
    </citation>
    <scope>NUCLEOTIDE SEQUENCE [LARGE SCALE GENOMIC DNA]</scope>
    <source>
        <strain evidence="3">JHB</strain>
    </source>
</reference>
<protein>
    <submittedName>
        <fullName evidence="2">DUF3598 family protein</fullName>
    </submittedName>
</protein>
<proteinExistence type="predicted"/>
<dbReference type="Proteomes" id="UP000176944">
    <property type="component" value="Chromosome"/>
</dbReference>
<organism evidence="2 3">
    <name type="scientific">Moorena producens (strain JHB)</name>
    <dbReference type="NCBI Taxonomy" id="1454205"/>
    <lineage>
        <taxon>Bacteria</taxon>
        <taxon>Bacillati</taxon>
        <taxon>Cyanobacteriota</taxon>
        <taxon>Cyanophyceae</taxon>
        <taxon>Coleofasciculales</taxon>
        <taxon>Coleofasciculaceae</taxon>
        <taxon>Moorena</taxon>
    </lineage>
</organism>
<dbReference type="AlphaFoldDB" id="A0A1D9G0K7"/>
<sequence>MNDRDQIQDKQSTDQSEEKLFRQWYRFIKDHGFTWKGILSRYKGNGSLDEVLDSTRRFTPLADASQLEHYLCFINQDDPSKVQENTWIIEKCGPGISHPIDLSSTTMFSSKSSGIMSKPLRKNQVNLTEIYLFEGNRRISVVISYLPDRSKESGNPCVLSRISLFREVKLDVVPFPWSNQRPEVSNRDYPSIKAIDTLVLRSGTFDEIPLPDYPVHWPKDGRLIFDFPDGISINVPETLEPGHDTTLIVSWKYSTDRIKRGIANFTDDTRAADLITQECVIV</sequence>
<dbReference type="Gene3D" id="2.40.128.20">
    <property type="match status" value="1"/>
</dbReference>
<accession>A0A1D9G0K7</accession>
<name>A0A1D9G0K7_MOOP1</name>
<evidence type="ECO:0000313" key="2">
    <source>
        <dbReference type="EMBL" id="AOY81168.1"/>
    </source>
</evidence>
<dbReference type="SUPFAM" id="SSF50814">
    <property type="entry name" value="Lipocalins"/>
    <property type="match status" value="1"/>
</dbReference>